<dbReference type="Proteomes" id="UP000192722">
    <property type="component" value="Unassembled WGS sequence"/>
</dbReference>
<dbReference type="Pfam" id="PF06812">
    <property type="entry name" value="ImpA_N"/>
    <property type="match status" value="1"/>
</dbReference>
<comment type="caution">
    <text evidence="3">The sequence shown here is derived from an EMBL/GenBank/DDBJ whole genome shotgun (WGS) entry which is preliminary data.</text>
</comment>
<evidence type="ECO:0000259" key="2">
    <source>
        <dbReference type="Pfam" id="PF12486"/>
    </source>
</evidence>
<name>A0ABX3TUA0_9GAMM</name>
<dbReference type="EMBL" id="MRWD01000090">
    <property type="protein sequence ID" value="ORJ18776.1"/>
    <property type="molecule type" value="Genomic_DNA"/>
</dbReference>
<proteinExistence type="predicted"/>
<feature type="domain" description="ImpA C-terminal" evidence="2">
    <location>
        <begin position="288"/>
        <end position="378"/>
    </location>
</feature>
<dbReference type="InterPro" id="IPR010657">
    <property type="entry name" value="ImpA_N"/>
</dbReference>
<keyword evidence="4" id="KW-1185">Reference proteome</keyword>
<reference evidence="3 4" key="1">
    <citation type="journal article" date="2017" name="Int. J. Syst. Evol. Microbiol.">
        <title>Rouxiella badensis sp. nov. and Rouxiella silvae sp. nov. isolated from peat bog soil in Germany and emendation of the genus description.</title>
        <authorList>
            <person name="Le Fleche-Mateos A."/>
            <person name="Kugler J.H."/>
            <person name="Hansen S.H."/>
            <person name="Syldatk C."/>
            <person name="Hausmann R."/>
            <person name="Lomprez F."/>
            <person name="Vandenbogaert M."/>
            <person name="Manuguerra J.C."/>
            <person name="Grimont P.A."/>
        </authorList>
    </citation>
    <scope>NUCLEOTIDE SEQUENCE [LARGE SCALE GENOMIC DNA]</scope>
    <source>
        <strain evidence="3 4">213</strain>
    </source>
</reference>
<dbReference type="Pfam" id="PF12486">
    <property type="entry name" value="VasL"/>
    <property type="match status" value="1"/>
</dbReference>
<accession>A0ABX3TUA0</accession>
<organism evidence="3 4">
    <name type="scientific">Rouxiella silvae</name>
    <dbReference type="NCBI Taxonomy" id="1646373"/>
    <lineage>
        <taxon>Bacteria</taxon>
        <taxon>Pseudomonadati</taxon>
        <taxon>Pseudomonadota</taxon>
        <taxon>Gammaproteobacteria</taxon>
        <taxon>Enterobacterales</taxon>
        <taxon>Yersiniaceae</taxon>
        <taxon>Rouxiella</taxon>
    </lineage>
</organism>
<dbReference type="PANTHER" id="PTHR37024:SF5">
    <property type="entry name" value="IMPA N-TERMINAL DOMAIN-CONTAINING PROTEIN"/>
    <property type="match status" value="1"/>
</dbReference>
<evidence type="ECO:0000259" key="1">
    <source>
        <dbReference type="Pfam" id="PF06812"/>
    </source>
</evidence>
<evidence type="ECO:0008006" key="5">
    <source>
        <dbReference type="Google" id="ProtNLM"/>
    </source>
</evidence>
<sequence length="384" mass="43431">MSWSNDRQLSTGGDPRSLADYVFLHEELAKLTHPARPDVHWKKVERLCLSLFQQNGVELQTACWYTQARTQRIGLTGFNEGFSILHALISRQWSVLWPPQVHARIEILVGFNQRLQQSLRGLTLNYTDLAQIYLAEKHVASLCEVLQRLELKHLSQLTSLGEFMHNAAIRLENTTSVNDVPIVLPDCSASVTSPRVLPSEQPWIYVTHEDPVTPQVMIASKAKLPLQWKGFLLGMTASLMLAGGLFGAWQELNRPTIEQQMVITLGLLSANTVPLITEPLGTGIPPLEPLDGWYRANILINQLAEKLNALDERRGQYMTVSQLKSDVFRLQQALTKTAPLEESLRQLSENKQKGSALSSQDVLQINNQFMRLMYRYSLIAKEER</sequence>
<dbReference type="InterPro" id="IPR021069">
    <property type="entry name" value="ImpA_C"/>
</dbReference>
<evidence type="ECO:0000313" key="4">
    <source>
        <dbReference type="Proteomes" id="UP000192722"/>
    </source>
</evidence>
<evidence type="ECO:0000313" key="3">
    <source>
        <dbReference type="EMBL" id="ORJ18776.1"/>
    </source>
</evidence>
<gene>
    <name evidence="3" type="ORF">BS639_23530</name>
</gene>
<feature type="domain" description="ImpA N-terminal" evidence="1">
    <location>
        <begin position="10"/>
        <end position="111"/>
    </location>
</feature>
<protein>
    <recommendedName>
        <fullName evidence="5">ImpA N-terminal domain-containing protein</fullName>
    </recommendedName>
</protein>
<dbReference type="PANTHER" id="PTHR37024">
    <property type="entry name" value="TYPE VI SECRETION SYSTEM DUF2094 AND IMPA-RELATED DOMAIN PROTEIN"/>
    <property type="match status" value="1"/>
</dbReference>
<dbReference type="RefSeq" id="WP_084984503.1">
    <property type="nucleotide sequence ID" value="NZ_CBCSCF010000002.1"/>
</dbReference>